<keyword evidence="7" id="KW-0963">Cytoplasm</keyword>
<keyword evidence="12" id="KW-1185">Reference proteome</keyword>
<dbReference type="InterPro" id="IPR018171">
    <property type="entry name" value="Pept_tRNA_hydro_CS"/>
</dbReference>
<feature type="binding site" evidence="7">
    <location>
        <position position="14"/>
    </location>
    <ligand>
        <name>tRNA</name>
        <dbReference type="ChEBI" id="CHEBI:17843"/>
    </ligand>
</feature>
<feature type="active site" description="Proton acceptor" evidence="7">
    <location>
        <position position="19"/>
    </location>
</feature>
<protein>
    <recommendedName>
        <fullName evidence="6 7">Peptidyl-tRNA hydrolase</fullName>
        <shortName evidence="7">Pth</shortName>
        <ecNumber evidence="1 7">3.1.1.29</ecNumber>
    </recommendedName>
</protein>
<evidence type="ECO:0000256" key="1">
    <source>
        <dbReference type="ARBA" id="ARBA00013260"/>
    </source>
</evidence>
<keyword evidence="2 7" id="KW-0820">tRNA-binding</keyword>
<dbReference type="PROSITE" id="PS01196">
    <property type="entry name" value="PEPT_TRNA_HYDROL_2"/>
    <property type="match status" value="1"/>
</dbReference>
<evidence type="ECO:0000256" key="6">
    <source>
        <dbReference type="ARBA" id="ARBA00050038"/>
    </source>
</evidence>
<dbReference type="GO" id="GO:0005737">
    <property type="term" value="C:cytoplasm"/>
    <property type="evidence" value="ECO:0007669"/>
    <property type="project" value="UniProtKB-SubCell"/>
</dbReference>
<feature type="binding site" evidence="7">
    <location>
        <position position="66"/>
    </location>
    <ligand>
        <name>tRNA</name>
        <dbReference type="ChEBI" id="CHEBI:17843"/>
    </ligand>
</feature>
<evidence type="ECO:0000256" key="3">
    <source>
        <dbReference type="ARBA" id="ARBA00022801"/>
    </source>
</evidence>
<dbReference type="NCBIfam" id="TIGR00447">
    <property type="entry name" value="pth"/>
    <property type="match status" value="1"/>
</dbReference>
<dbReference type="PANTHER" id="PTHR17224">
    <property type="entry name" value="PEPTIDYL-TRNA HYDROLASE"/>
    <property type="match status" value="1"/>
</dbReference>
<dbReference type="PANTHER" id="PTHR17224:SF1">
    <property type="entry name" value="PEPTIDYL-TRNA HYDROLASE"/>
    <property type="match status" value="1"/>
</dbReference>
<gene>
    <name evidence="7" type="primary">pth</name>
    <name evidence="11" type="ORF">SAMN05216548_101415</name>
</gene>
<dbReference type="Gene3D" id="3.40.50.1470">
    <property type="entry name" value="Peptidyl-tRNA hydrolase"/>
    <property type="match status" value="1"/>
</dbReference>
<evidence type="ECO:0000313" key="12">
    <source>
        <dbReference type="Proteomes" id="UP000199647"/>
    </source>
</evidence>
<evidence type="ECO:0000256" key="4">
    <source>
        <dbReference type="ARBA" id="ARBA00022884"/>
    </source>
</evidence>
<feature type="region of interest" description="Disordered" evidence="10">
    <location>
        <begin position="189"/>
        <end position="256"/>
    </location>
</feature>
<proteinExistence type="inferred from homology"/>
<dbReference type="Pfam" id="PF01195">
    <property type="entry name" value="Pept_tRNA_hydro"/>
    <property type="match status" value="1"/>
</dbReference>
<dbReference type="Proteomes" id="UP000199647">
    <property type="component" value="Unassembled WGS sequence"/>
</dbReference>
<dbReference type="RefSeq" id="WP_092494908.1">
    <property type="nucleotide sequence ID" value="NZ_FOFG01000001.1"/>
</dbReference>
<comment type="similarity">
    <text evidence="5 7 9">Belongs to the PTH family.</text>
</comment>
<evidence type="ECO:0000256" key="9">
    <source>
        <dbReference type="RuleBase" id="RU004320"/>
    </source>
</evidence>
<dbReference type="HAMAP" id="MF_00083">
    <property type="entry name" value="Pept_tRNA_hydro_bact"/>
    <property type="match status" value="1"/>
</dbReference>
<dbReference type="InterPro" id="IPR001328">
    <property type="entry name" value="Pept_tRNA_hydro"/>
</dbReference>
<evidence type="ECO:0000256" key="7">
    <source>
        <dbReference type="HAMAP-Rule" id="MF_00083"/>
    </source>
</evidence>
<comment type="subunit">
    <text evidence="7">Monomer.</text>
</comment>
<dbReference type="GO" id="GO:0004045">
    <property type="term" value="F:peptidyl-tRNA hydrolase activity"/>
    <property type="evidence" value="ECO:0007669"/>
    <property type="project" value="UniProtKB-UniRule"/>
</dbReference>
<keyword evidence="3 7" id="KW-0378">Hydrolase</keyword>
<sequence>MLLIVGLGNPGTRYQNNRHNIGFMAADEIVRRHGFSPWRSRFDGEVSEGVLGGEKAIVLKPSTFMNESGRSVGQAMRFFKITPADIAVMHDELDLAAGKFRVKTGGGNGGHNGLRSIDAHIGKDYRRLRLGIGHPGHKELVLGHVLGDFSKADGSWLEPLLRSIADHAPMLAEGADADSRFMNRVHLDVEGGASSGSRDGKAAEKPKREAPSPAPVPATTDNRPKPGAFVRADPQKASESRGGALADGLKKLLGRD</sequence>
<feature type="site" description="Discriminates between blocked and unblocked aminoacyl-tRNA" evidence="7">
    <location>
        <position position="9"/>
    </location>
</feature>
<dbReference type="CDD" id="cd00462">
    <property type="entry name" value="PTH"/>
    <property type="match status" value="1"/>
</dbReference>
<dbReference type="PROSITE" id="PS01195">
    <property type="entry name" value="PEPT_TRNA_HYDROL_1"/>
    <property type="match status" value="1"/>
</dbReference>
<evidence type="ECO:0000256" key="10">
    <source>
        <dbReference type="SAM" id="MobiDB-lite"/>
    </source>
</evidence>
<dbReference type="InterPro" id="IPR036416">
    <property type="entry name" value="Pept_tRNA_hydro_sf"/>
</dbReference>
<dbReference type="EMBL" id="FOFG01000001">
    <property type="protein sequence ID" value="SEP75482.1"/>
    <property type="molecule type" value="Genomic_DNA"/>
</dbReference>
<comment type="function">
    <text evidence="7">Hydrolyzes ribosome-free peptidyl-tRNAs (with 1 or more amino acids incorporated), which drop off the ribosome during protein synthesis, or as a result of ribosome stalling.</text>
</comment>
<dbReference type="GO" id="GO:0000049">
    <property type="term" value="F:tRNA binding"/>
    <property type="evidence" value="ECO:0007669"/>
    <property type="project" value="UniProtKB-UniRule"/>
</dbReference>
<reference evidence="11 12" key="1">
    <citation type="submission" date="2016-10" db="EMBL/GenBank/DDBJ databases">
        <authorList>
            <person name="de Groot N.N."/>
        </authorList>
    </citation>
    <scope>NUCLEOTIDE SEQUENCE [LARGE SCALE GENOMIC DNA]</scope>
    <source>
        <strain evidence="11 12">A52C2</strain>
    </source>
</reference>
<keyword evidence="4 7" id="KW-0694">RNA-binding</keyword>
<feature type="compositionally biased region" description="Basic and acidic residues" evidence="10">
    <location>
        <begin position="198"/>
        <end position="210"/>
    </location>
</feature>
<organism evidence="11 12">
    <name type="scientific">Faunimonas pinastri</name>
    <dbReference type="NCBI Taxonomy" id="1855383"/>
    <lineage>
        <taxon>Bacteria</taxon>
        <taxon>Pseudomonadati</taxon>
        <taxon>Pseudomonadota</taxon>
        <taxon>Alphaproteobacteria</taxon>
        <taxon>Hyphomicrobiales</taxon>
        <taxon>Afifellaceae</taxon>
        <taxon>Faunimonas</taxon>
    </lineage>
</organism>
<dbReference type="GO" id="GO:0006515">
    <property type="term" value="P:protein quality control for misfolded or incompletely synthesized proteins"/>
    <property type="evidence" value="ECO:0007669"/>
    <property type="project" value="UniProtKB-UniRule"/>
</dbReference>
<feature type="site" description="Stabilizes the basic form of H active site to accept a proton" evidence="7">
    <location>
        <position position="91"/>
    </location>
</feature>
<comment type="catalytic activity">
    <reaction evidence="7 8">
        <text>an N-acyl-L-alpha-aminoacyl-tRNA + H2O = an N-acyl-L-amino acid + a tRNA + H(+)</text>
        <dbReference type="Rhea" id="RHEA:54448"/>
        <dbReference type="Rhea" id="RHEA-COMP:10123"/>
        <dbReference type="Rhea" id="RHEA-COMP:13883"/>
        <dbReference type="ChEBI" id="CHEBI:15377"/>
        <dbReference type="ChEBI" id="CHEBI:15378"/>
        <dbReference type="ChEBI" id="CHEBI:59874"/>
        <dbReference type="ChEBI" id="CHEBI:78442"/>
        <dbReference type="ChEBI" id="CHEBI:138191"/>
        <dbReference type="EC" id="3.1.1.29"/>
    </reaction>
</comment>
<feature type="binding site" evidence="7">
    <location>
        <position position="64"/>
    </location>
    <ligand>
        <name>tRNA</name>
        <dbReference type="ChEBI" id="CHEBI:17843"/>
    </ligand>
</feature>
<evidence type="ECO:0000256" key="8">
    <source>
        <dbReference type="RuleBase" id="RU000673"/>
    </source>
</evidence>
<dbReference type="STRING" id="1855383.SAMN05216548_101415"/>
<dbReference type="OrthoDB" id="9800507at2"/>
<evidence type="ECO:0000256" key="2">
    <source>
        <dbReference type="ARBA" id="ARBA00022555"/>
    </source>
</evidence>
<dbReference type="AlphaFoldDB" id="A0A1H9AFB7"/>
<evidence type="ECO:0000313" key="11">
    <source>
        <dbReference type="EMBL" id="SEP75482.1"/>
    </source>
</evidence>
<name>A0A1H9AFB7_9HYPH</name>
<accession>A0A1H9AFB7</accession>
<comment type="subcellular location">
    <subcellularLocation>
        <location evidence="7">Cytoplasm</location>
    </subcellularLocation>
</comment>
<feature type="binding site" evidence="7">
    <location>
        <position position="112"/>
    </location>
    <ligand>
        <name>tRNA</name>
        <dbReference type="ChEBI" id="CHEBI:17843"/>
    </ligand>
</feature>
<comment type="function">
    <text evidence="7">Catalyzes the release of premature peptidyl moieties from peptidyl-tRNA molecules trapped in stalled 50S ribosomal subunits, and thus maintains levels of free tRNAs and 50S ribosomes.</text>
</comment>
<dbReference type="FunFam" id="3.40.50.1470:FF:000001">
    <property type="entry name" value="Peptidyl-tRNA hydrolase"/>
    <property type="match status" value="1"/>
</dbReference>
<evidence type="ECO:0000256" key="5">
    <source>
        <dbReference type="ARBA" id="ARBA00038063"/>
    </source>
</evidence>
<dbReference type="SUPFAM" id="SSF53178">
    <property type="entry name" value="Peptidyl-tRNA hydrolase-like"/>
    <property type="match status" value="1"/>
</dbReference>
<dbReference type="GO" id="GO:0072344">
    <property type="term" value="P:rescue of stalled ribosome"/>
    <property type="evidence" value="ECO:0007669"/>
    <property type="project" value="UniProtKB-UniRule"/>
</dbReference>
<dbReference type="EC" id="3.1.1.29" evidence="1 7"/>